<dbReference type="RefSeq" id="WP_073160711.1">
    <property type="nucleotide sequence ID" value="NZ_FNBJ01000009.1"/>
</dbReference>
<evidence type="ECO:0000259" key="5">
    <source>
        <dbReference type="Pfam" id="PF25137"/>
    </source>
</evidence>
<evidence type="ECO:0000313" key="11">
    <source>
        <dbReference type="Proteomes" id="UP000295472"/>
    </source>
</evidence>
<dbReference type="Gene3D" id="1.20.1090.10">
    <property type="entry name" value="Dehydroquinate synthase-like - alpha domain"/>
    <property type="match status" value="1"/>
</dbReference>
<dbReference type="CDD" id="cd08551">
    <property type="entry name" value="Fe-ADH"/>
    <property type="match status" value="1"/>
</dbReference>
<dbReference type="EMBL" id="FOHG01000009">
    <property type="protein sequence ID" value="SES87485.1"/>
    <property type="molecule type" value="Genomic_DNA"/>
</dbReference>
<dbReference type="OrthoDB" id="9804734at2"/>
<dbReference type="Proteomes" id="UP000295472">
    <property type="component" value="Unassembled WGS sequence"/>
</dbReference>
<keyword evidence="3" id="KW-0520">NAD</keyword>
<dbReference type="InterPro" id="IPR018211">
    <property type="entry name" value="ADH_Fe_CS"/>
</dbReference>
<evidence type="ECO:0000313" key="8">
    <source>
        <dbReference type="EMBL" id="TDX38442.1"/>
    </source>
</evidence>
<organism evidence="8 11">
    <name type="scientific">Halanaerobium congolense</name>
    <dbReference type="NCBI Taxonomy" id="54121"/>
    <lineage>
        <taxon>Bacteria</taxon>
        <taxon>Bacillati</taxon>
        <taxon>Bacillota</taxon>
        <taxon>Clostridia</taxon>
        <taxon>Halanaerobiales</taxon>
        <taxon>Halanaerobiaceae</taxon>
        <taxon>Halanaerobium</taxon>
    </lineage>
</organism>
<feature type="domain" description="Fe-containing alcohol dehydrogenase-like C-terminal" evidence="5">
    <location>
        <begin position="185"/>
        <end position="377"/>
    </location>
</feature>
<dbReference type="SUPFAM" id="SSF56796">
    <property type="entry name" value="Dehydroquinate synthase-like"/>
    <property type="match status" value="1"/>
</dbReference>
<feature type="domain" description="Alcohol dehydrogenase iron-type/glycerol dehydrogenase GldA" evidence="4">
    <location>
        <begin position="12"/>
        <end position="174"/>
    </location>
</feature>
<dbReference type="PANTHER" id="PTHR11496">
    <property type="entry name" value="ALCOHOL DEHYDROGENASE"/>
    <property type="match status" value="1"/>
</dbReference>
<dbReference type="EMBL" id="SOEF01000035">
    <property type="protein sequence ID" value="TDX38442.1"/>
    <property type="molecule type" value="Genomic_DNA"/>
</dbReference>
<name>A0A1M7PFN0_9FIRM</name>
<dbReference type="Proteomes" id="UP000199519">
    <property type="component" value="Unassembled WGS sequence"/>
</dbReference>
<dbReference type="PANTHER" id="PTHR11496:SF102">
    <property type="entry name" value="ALCOHOL DEHYDROGENASE 4"/>
    <property type="match status" value="1"/>
</dbReference>
<evidence type="ECO:0000313" key="10">
    <source>
        <dbReference type="Proteomes" id="UP000199519"/>
    </source>
</evidence>
<evidence type="ECO:0000313" key="7">
    <source>
        <dbReference type="EMBL" id="SES87485.1"/>
    </source>
</evidence>
<dbReference type="Pfam" id="PF25137">
    <property type="entry name" value="ADH_Fe_C"/>
    <property type="match status" value="1"/>
</dbReference>
<gene>
    <name evidence="8" type="ORF">C7954_13523</name>
    <name evidence="6" type="ORF">SAMN04488598_10955</name>
    <name evidence="7" type="ORF">SAMN04515652_10954</name>
</gene>
<dbReference type="InterPro" id="IPR001670">
    <property type="entry name" value="ADH_Fe/GldA"/>
</dbReference>
<protein>
    <submittedName>
        <fullName evidence="6 8">Alcohol dehydrogenase</fullName>
    </submittedName>
</protein>
<comment type="similarity">
    <text evidence="1">Belongs to the iron-containing alcohol dehydrogenase family.</text>
</comment>
<dbReference type="InterPro" id="IPR056798">
    <property type="entry name" value="ADH_Fe_C"/>
</dbReference>
<evidence type="ECO:0000256" key="1">
    <source>
        <dbReference type="ARBA" id="ARBA00007358"/>
    </source>
</evidence>
<evidence type="ECO:0000313" key="9">
    <source>
        <dbReference type="Proteomes" id="UP000198612"/>
    </source>
</evidence>
<keyword evidence="2" id="KW-0560">Oxidoreductase</keyword>
<dbReference type="FunFam" id="1.20.1090.10:FF:000001">
    <property type="entry name" value="Aldehyde-alcohol dehydrogenase"/>
    <property type="match status" value="1"/>
</dbReference>
<dbReference type="Pfam" id="PF00465">
    <property type="entry name" value="Fe-ADH"/>
    <property type="match status" value="1"/>
</dbReference>
<sequence>MNAYNFEFQIKTKIKFGRNKITEIPAILKKENRKKLMIVVDQGIKQAGILAKVTDVLADQVDYCIFDQVEPDPTLAIVSAGVKYAVEEEADAILAVGGGSPIDSAKAIRSALESEKMDTEAELVSRQCLLITVPTTSGSGSEVTKTIVITDSHNKHKFAATSDELAPEISIVDPELTRTLPASLTAIGGMDALSHCVEAYTSKDAVLPFEMIATKGIQMVNDNLRPAVGNPDNMDARTGMSLASLFGGIAFSNCGLGLVHAIAHPLGGKYKIPHGLVNSMILAEVMNFNLISNPAKFANIARLMGVDTSQMTEMEAAHRSIEEVRNLVSDISIHSTLSDFGVKNLEEIAELALEEKVMLKSNPRPVSKEDIIDILENLL</sequence>
<dbReference type="PROSITE" id="PS00913">
    <property type="entry name" value="ADH_IRON_1"/>
    <property type="match status" value="1"/>
</dbReference>
<evidence type="ECO:0000256" key="3">
    <source>
        <dbReference type="ARBA" id="ARBA00023027"/>
    </source>
</evidence>
<accession>A0A1M7PFN0</accession>
<dbReference type="InterPro" id="IPR039697">
    <property type="entry name" value="Alcohol_dehydrogenase_Fe"/>
</dbReference>
<dbReference type="AlphaFoldDB" id="A0A1M7PFN0"/>
<evidence type="ECO:0000259" key="4">
    <source>
        <dbReference type="Pfam" id="PF00465"/>
    </source>
</evidence>
<evidence type="ECO:0000313" key="6">
    <source>
        <dbReference type="EMBL" id="SDF29731.1"/>
    </source>
</evidence>
<dbReference type="Proteomes" id="UP000198612">
    <property type="component" value="Unassembled WGS sequence"/>
</dbReference>
<dbReference type="GeneID" id="57013670"/>
<dbReference type="GO" id="GO:0046872">
    <property type="term" value="F:metal ion binding"/>
    <property type="evidence" value="ECO:0007669"/>
    <property type="project" value="InterPro"/>
</dbReference>
<reference evidence="9 10" key="1">
    <citation type="submission" date="2016-10" db="EMBL/GenBank/DDBJ databases">
        <authorList>
            <person name="Varghese N."/>
            <person name="Submissions S."/>
        </authorList>
    </citation>
    <scope>NUCLEOTIDE SEQUENCE [LARGE SCALE GENOMIC DNA]</scope>
    <source>
        <strain evidence="6 10">WG2</strain>
        <strain evidence="7 9">WG5</strain>
    </source>
</reference>
<dbReference type="Gene3D" id="3.40.50.1970">
    <property type="match status" value="1"/>
</dbReference>
<proteinExistence type="inferred from homology"/>
<dbReference type="EMBL" id="FNBJ01000009">
    <property type="protein sequence ID" value="SDF29731.1"/>
    <property type="molecule type" value="Genomic_DNA"/>
</dbReference>
<evidence type="ECO:0000256" key="2">
    <source>
        <dbReference type="ARBA" id="ARBA00023002"/>
    </source>
</evidence>
<dbReference type="FunFam" id="3.40.50.1970:FF:000003">
    <property type="entry name" value="Alcohol dehydrogenase, iron-containing"/>
    <property type="match status" value="1"/>
</dbReference>
<dbReference type="GO" id="GO:0004022">
    <property type="term" value="F:alcohol dehydrogenase (NAD+) activity"/>
    <property type="evidence" value="ECO:0007669"/>
    <property type="project" value="UniProtKB-ARBA"/>
</dbReference>
<reference evidence="8 11" key="2">
    <citation type="submission" date="2019-03" db="EMBL/GenBank/DDBJ databases">
        <title>Subsurface microbial communities from deep shales in Ohio and West Virginia, USA.</title>
        <authorList>
            <person name="Wrighton K."/>
        </authorList>
    </citation>
    <scope>NUCLEOTIDE SEQUENCE [LARGE SCALE GENOMIC DNA]</scope>
    <source>
        <strain evidence="8 11">DSMZ 11287</strain>
    </source>
</reference>
<keyword evidence="10" id="KW-1185">Reference proteome</keyword>